<keyword evidence="5 7" id="KW-0238">DNA-binding</keyword>
<dbReference type="CDD" id="cd16321">
    <property type="entry name" value="MraZ_C"/>
    <property type="match status" value="1"/>
</dbReference>
<dbReference type="KEGG" id="cari:FNU76_10420"/>
<dbReference type="NCBIfam" id="TIGR00242">
    <property type="entry name" value="division/cell wall cluster transcriptional repressor MraZ"/>
    <property type="match status" value="1"/>
</dbReference>
<dbReference type="PANTHER" id="PTHR34701:SF1">
    <property type="entry name" value="TRANSCRIPTIONAL REGULATOR MRAZ"/>
    <property type="match status" value="1"/>
</dbReference>
<dbReference type="InterPro" id="IPR007159">
    <property type="entry name" value="SpoVT-AbrB_dom"/>
</dbReference>
<evidence type="ECO:0000256" key="1">
    <source>
        <dbReference type="ARBA" id="ARBA00013860"/>
    </source>
</evidence>
<comment type="subcellular location">
    <subcellularLocation>
        <location evidence="7">Cytoplasm</location>
        <location evidence="7">Nucleoid</location>
    </subcellularLocation>
</comment>
<evidence type="ECO:0000313" key="10">
    <source>
        <dbReference type="Proteomes" id="UP000317550"/>
    </source>
</evidence>
<comment type="subunit">
    <text evidence="7">Forms oligomers.</text>
</comment>
<dbReference type="Gene3D" id="3.40.1550.20">
    <property type="entry name" value="Transcriptional regulator MraZ domain"/>
    <property type="match status" value="1"/>
</dbReference>
<evidence type="ECO:0000256" key="5">
    <source>
        <dbReference type="ARBA" id="ARBA00023125"/>
    </source>
</evidence>
<dbReference type="InterPro" id="IPR020603">
    <property type="entry name" value="MraZ_dom"/>
</dbReference>
<dbReference type="Proteomes" id="UP000317550">
    <property type="component" value="Chromosome"/>
</dbReference>
<comment type="similarity">
    <text evidence="7">Belongs to the MraZ family.</text>
</comment>
<dbReference type="CDD" id="cd16320">
    <property type="entry name" value="MraZ_N"/>
    <property type="match status" value="1"/>
</dbReference>
<evidence type="ECO:0000259" key="8">
    <source>
        <dbReference type="PROSITE" id="PS51740"/>
    </source>
</evidence>
<dbReference type="HAMAP" id="MF_01008">
    <property type="entry name" value="MraZ"/>
    <property type="match status" value="1"/>
</dbReference>
<feature type="domain" description="SpoVT-AbrB" evidence="8">
    <location>
        <begin position="80"/>
        <end position="123"/>
    </location>
</feature>
<dbReference type="OrthoDB" id="9807753at2"/>
<dbReference type="RefSeq" id="WP_144278138.1">
    <property type="nucleotide sequence ID" value="NZ_CP041730.1"/>
</dbReference>
<keyword evidence="3" id="KW-0677">Repeat</keyword>
<evidence type="ECO:0000256" key="6">
    <source>
        <dbReference type="ARBA" id="ARBA00023163"/>
    </source>
</evidence>
<dbReference type="GO" id="GO:2000143">
    <property type="term" value="P:negative regulation of DNA-templated transcription initiation"/>
    <property type="evidence" value="ECO:0007669"/>
    <property type="project" value="TreeGrafter"/>
</dbReference>
<dbReference type="InterPro" id="IPR037914">
    <property type="entry name" value="SpoVT-AbrB_sf"/>
</dbReference>
<dbReference type="GO" id="GO:0009295">
    <property type="term" value="C:nucleoid"/>
    <property type="evidence" value="ECO:0007669"/>
    <property type="project" value="UniProtKB-SubCell"/>
</dbReference>
<evidence type="ECO:0000313" key="9">
    <source>
        <dbReference type="EMBL" id="QDQ26744.1"/>
    </source>
</evidence>
<keyword evidence="10" id="KW-1185">Reference proteome</keyword>
<name>A0A516SF15_9NEIS</name>
<evidence type="ECO:0000256" key="3">
    <source>
        <dbReference type="ARBA" id="ARBA00022737"/>
    </source>
</evidence>
<feature type="domain" description="SpoVT-AbrB" evidence="8">
    <location>
        <begin position="5"/>
        <end position="51"/>
    </location>
</feature>
<dbReference type="GO" id="GO:0005737">
    <property type="term" value="C:cytoplasm"/>
    <property type="evidence" value="ECO:0007669"/>
    <property type="project" value="UniProtKB-UniRule"/>
</dbReference>
<organism evidence="9 10">
    <name type="scientific">Chitinimonas arctica</name>
    <dbReference type="NCBI Taxonomy" id="2594795"/>
    <lineage>
        <taxon>Bacteria</taxon>
        <taxon>Pseudomonadati</taxon>
        <taxon>Pseudomonadota</taxon>
        <taxon>Betaproteobacteria</taxon>
        <taxon>Neisseriales</taxon>
        <taxon>Chitinibacteraceae</taxon>
        <taxon>Chitinimonas</taxon>
    </lineage>
</organism>
<dbReference type="AlphaFoldDB" id="A0A516SF15"/>
<proteinExistence type="inferred from homology"/>
<sequence length="148" mass="15940">MFGGVALLNLDSKGRLAIPAKHRDALLDGCGGRLTVTVDPSQCLLIYPQPAWEPVRDKLNNLPAFNPQARALQRLILGHAEEVDIDSAGRILLSTTLRSFAQLDKSVALVGLGSKFELWDEGRWHAQTAAALAMSPADIAAQLDGFVL</sequence>
<reference evidence="10" key="1">
    <citation type="submission" date="2019-07" db="EMBL/GenBank/DDBJ databases">
        <title>Chitinimonas sp. nov., isolated from Ny-Alesund, arctica soil.</title>
        <authorList>
            <person name="Xu Q."/>
            <person name="Peng F."/>
        </authorList>
    </citation>
    <scope>NUCLEOTIDE SEQUENCE [LARGE SCALE GENOMIC DNA]</scope>
    <source>
        <strain evidence="10">R3-44</strain>
    </source>
</reference>
<evidence type="ECO:0000256" key="7">
    <source>
        <dbReference type="HAMAP-Rule" id="MF_01008"/>
    </source>
</evidence>
<protein>
    <recommendedName>
        <fullName evidence="1 7">Transcriptional regulator MraZ</fullName>
    </recommendedName>
</protein>
<dbReference type="GO" id="GO:0000976">
    <property type="term" value="F:transcription cis-regulatory region binding"/>
    <property type="evidence" value="ECO:0007669"/>
    <property type="project" value="TreeGrafter"/>
</dbReference>
<dbReference type="EMBL" id="CP041730">
    <property type="protein sequence ID" value="QDQ26744.1"/>
    <property type="molecule type" value="Genomic_DNA"/>
</dbReference>
<keyword evidence="4 7" id="KW-0805">Transcription regulation</keyword>
<dbReference type="InterPro" id="IPR035642">
    <property type="entry name" value="MraZ_N"/>
</dbReference>
<dbReference type="InterPro" id="IPR003444">
    <property type="entry name" value="MraZ"/>
</dbReference>
<dbReference type="SUPFAM" id="SSF89447">
    <property type="entry name" value="AbrB/MazE/MraZ-like"/>
    <property type="match status" value="1"/>
</dbReference>
<dbReference type="InterPro" id="IPR035644">
    <property type="entry name" value="MraZ_C"/>
</dbReference>
<dbReference type="PANTHER" id="PTHR34701">
    <property type="entry name" value="TRANSCRIPTIONAL REGULATOR MRAZ"/>
    <property type="match status" value="1"/>
</dbReference>
<gene>
    <name evidence="7 9" type="primary">mraZ</name>
    <name evidence="9" type="ORF">FNU76_10420</name>
</gene>
<keyword evidence="2 7" id="KW-0963">Cytoplasm</keyword>
<keyword evidence="6 7" id="KW-0804">Transcription</keyword>
<dbReference type="GO" id="GO:0003700">
    <property type="term" value="F:DNA-binding transcription factor activity"/>
    <property type="evidence" value="ECO:0007669"/>
    <property type="project" value="UniProtKB-UniRule"/>
</dbReference>
<dbReference type="InterPro" id="IPR038619">
    <property type="entry name" value="MraZ_sf"/>
</dbReference>
<evidence type="ECO:0000256" key="2">
    <source>
        <dbReference type="ARBA" id="ARBA00022490"/>
    </source>
</evidence>
<accession>A0A516SF15</accession>
<evidence type="ECO:0000256" key="4">
    <source>
        <dbReference type="ARBA" id="ARBA00023015"/>
    </source>
</evidence>
<dbReference type="PROSITE" id="PS51740">
    <property type="entry name" value="SPOVT_ABRB"/>
    <property type="match status" value="2"/>
</dbReference>
<dbReference type="Pfam" id="PF02381">
    <property type="entry name" value="MraZ"/>
    <property type="match status" value="2"/>
</dbReference>